<dbReference type="SUPFAM" id="SSF88946">
    <property type="entry name" value="Sigma2 domain of RNA polymerase sigma factors"/>
    <property type="match status" value="1"/>
</dbReference>
<reference evidence="4" key="2">
    <citation type="journal article" date="2019" name="Genome Biol. Evol.">
        <title>Day and night: Metabolic profiles and evolutionary relationships of six axenic non-marine cyanobacteria.</title>
        <authorList>
            <person name="Will S.E."/>
            <person name="Henke P."/>
            <person name="Boedeker C."/>
            <person name="Huang S."/>
            <person name="Brinkmann H."/>
            <person name="Rohde M."/>
            <person name="Jarek M."/>
            <person name="Friedl T."/>
            <person name="Seufert S."/>
            <person name="Schumacher M."/>
            <person name="Overmann J."/>
            <person name="Neumann-Schaal M."/>
            <person name="Petersen J."/>
        </authorList>
    </citation>
    <scope>NUCLEOTIDE SEQUENCE [LARGE SCALE GENOMIC DNA]</scope>
    <source>
        <strain evidence="4">PCC 7102</strain>
    </source>
</reference>
<feature type="domain" description="DUF6596" evidence="3">
    <location>
        <begin position="187"/>
        <end position="289"/>
    </location>
</feature>
<evidence type="ECO:0000259" key="2">
    <source>
        <dbReference type="Pfam" id="PF08281"/>
    </source>
</evidence>
<dbReference type="GO" id="GO:0003677">
    <property type="term" value="F:DNA binding"/>
    <property type="evidence" value="ECO:0007669"/>
    <property type="project" value="InterPro"/>
</dbReference>
<dbReference type="AlphaFoldDB" id="A0A3S1CIM1"/>
<dbReference type="OrthoDB" id="9780299at2"/>
<keyword evidence="5" id="KW-1185">Reference proteome</keyword>
<dbReference type="InterPro" id="IPR011990">
    <property type="entry name" value="TPR-like_helical_dom_sf"/>
</dbReference>
<feature type="domain" description="RNA polymerase sigma factor 70 region 4 type 2" evidence="2">
    <location>
        <begin position="118"/>
        <end position="169"/>
    </location>
</feature>
<accession>A0A3S1CIM1</accession>
<evidence type="ECO:0000259" key="1">
    <source>
        <dbReference type="Pfam" id="PF04542"/>
    </source>
</evidence>
<protein>
    <submittedName>
        <fullName evidence="4">RNA polymerase subunit sigma-24</fullName>
    </submittedName>
</protein>
<name>A0A3S1CIM1_9CYAN</name>
<dbReference type="InterPro" id="IPR013325">
    <property type="entry name" value="RNA_pol_sigma_r2"/>
</dbReference>
<dbReference type="GO" id="GO:0016987">
    <property type="term" value="F:sigma factor activity"/>
    <property type="evidence" value="ECO:0007669"/>
    <property type="project" value="InterPro"/>
</dbReference>
<reference evidence="4" key="1">
    <citation type="submission" date="2018-12" db="EMBL/GenBank/DDBJ databases">
        <authorList>
            <person name="Will S."/>
            <person name="Neumann-Schaal M."/>
            <person name="Henke P."/>
        </authorList>
    </citation>
    <scope>NUCLEOTIDE SEQUENCE</scope>
    <source>
        <strain evidence="4">PCC 7102</strain>
    </source>
</reference>
<dbReference type="InterPro" id="IPR007627">
    <property type="entry name" value="RNA_pol_sigma70_r2"/>
</dbReference>
<feature type="domain" description="RNA polymerase sigma-70 region 2" evidence="1">
    <location>
        <begin position="23"/>
        <end position="83"/>
    </location>
</feature>
<dbReference type="Proteomes" id="UP000271624">
    <property type="component" value="Unassembled WGS sequence"/>
</dbReference>
<dbReference type="SUPFAM" id="SSF48452">
    <property type="entry name" value="TPR-like"/>
    <property type="match status" value="1"/>
</dbReference>
<evidence type="ECO:0000313" key="4">
    <source>
        <dbReference type="EMBL" id="RUT02236.1"/>
    </source>
</evidence>
<dbReference type="Gene3D" id="1.10.10.10">
    <property type="entry name" value="Winged helix-like DNA-binding domain superfamily/Winged helix DNA-binding domain"/>
    <property type="match status" value="1"/>
</dbReference>
<sequence>MVSNPKSDVTQAINSLYRFEWGRIVATLIRLVGDFDLAQEAAQEAFTAAVNQWQSTGVPALPRAWIIKTARYKAIDRLRRQTRQQEKLEWYAASGLIPTTEEPNYDSDEIPDDRLKLIFTCCHPALAIESQVALTLRLLGGLETDEIARAFLVPTATMAQRIVRAKRKIRDAGIPYKVPDTSDLPARVEAVLTVIYLIFNEGYAATRGETMVRADLCTEAIRLCRLVRELMAPQPPTEVTALLALMLLHDSRRDARLDEAGDIILLEDQNRQRWNQQQIADSLPLVEEALRSKPSAFAIQAAIAALHCQAPRAEETDWLQIVHLYDLLERLQPSPIVSLNRAVAISMVENPQTALELIDKLAPQLNDYHLFHATRADLLRRIGATTSSAQSYTKALALVTNDSERRFLERRLREVQIYTTNN</sequence>
<dbReference type="Pfam" id="PF20239">
    <property type="entry name" value="DUF6596"/>
    <property type="match status" value="1"/>
</dbReference>
<evidence type="ECO:0000313" key="5">
    <source>
        <dbReference type="Proteomes" id="UP000271624"/>
    </source>
</evidence>
<proteinExistence type="predicted"/>
<dbReference type="PANTHER" id="PTHR47756:SF2">
    <property type="entry name" value="BLL6612 PROTEIN"/>
    <property type="match status" value="1"/>
</dbReference>
<dbReference type="RefSeq" id="WP_127084496.1">
    <property type="nucleotide sequence ID" value="NZ_RSCL01000017.1"/>
</dbReference>
<comment type="caution">
    <text evidence="4">The sequence shown here is derived from an EMBL/GenBank/DDBJ whole genome shotgun (WGS) entry which is preliminary data.</text>
</comment>
<dbReference type="InterPro" id="IPR013249">
    <property type="entry name" value="RNA_pol_sigma70_r4_t2"/>
</dbReference>
<dbReference type="SUPFAM" id="SSF88659">
    <property type="entry name" value="Sigma3 and sigma4 domains of RNA polymerase sigma factors"/>
    <property type="match status" value="1"/>
</dbReference>
<organism evidence="4 5">
    <name type="scientific">Dulcicalothrix desertica PCC 7102</name>
    <dbReference type="NCBI Taxonomy" id="232991"/>
    <lineage>
        <taxon>Bacteria</taxon>
        <taxon>Bacillati</taxon>
        <taxon>Cyanobacteriota</taxon>
        <taxon>Cyanophyceae</taxon>
        <taxon>Nostocales</taxon>
        <taxon>Calotrichaceae</taxon>
        <taxon>Dulcicalothrix</taxon>
    </lineage>
</organism>
<dbReference type="Gene3D" id="1.10.1740.10">
    <property type="match status" value="1"/>
</dbReference>
<dbReference type="GO" id="GO:0006352">
    <property type="term" value="P:DNA-templated transcription initiation"/>
    <property type="evidence" value="ECO:0007669"/>
    <property type="project" value="InterPro"/>
</dbReference>
<dbReference type="PANTHER" id="PTHR47756">
    <property type="entry name" value="BLL6612 PROTEIN-RELATED"/>
    <property type="match status" value="1"/>
</dbReference>
<dbReference type="InterPro" id="IPR046531">
    <property type="entry name" value="DUF6596"/>
</dbReference>
<dbReference type="Pfam" id="PF08281">
    <property type="entry name" value="Sigma70_r4_2"/>
    <property type="match status" value="1"/>
</dbReference>
<dbReference type="EMBL" id="RSCL01000017">
    <property type="protein sequence ID" value="RUT02236.1"/>
    <property type="molecule type" value="Genomic_DNA"/>
</dbReference>
<gene>
    <name evidence="4" type="ORF">DSM106972_063110</name>
</gene>
<evidence type="ECO:0000259" key="3">
    <source>
        <dbReference type="Pfam" id="PF20239"/>
    </source>
</evidence>
<dbReference type="Pfam" id="PF04542">
    <property type="entry name" value="Sigma70_r2"/>
    <property type="match status" value="1"/>
</dbReference>
<dbReference type="InterPro" id="IPR036388">
    <property type="entry name" value="WH-like_DNA-bd_sf"/>
</dbReference>
<dbReference type="InterPro" id="IPR013324">
    <property type="entry name" value="RNA_pol_sigma_r3/r4-like"/>
</dbReference>